<accession>A0ABP0XW45</accession>
<reference evidence="2 3" key="1">
    <citation type="submission" date="2024-03" db="EMBL/GenBank/DDBJ databases">
        <authorList>
            <person name="Gkanogiannis A."/>
            <person name="Becerra Lopez-Lavalle L."/>
        </authorList>
    </citation>
    <scope>NUCLEOTIDE SEQUENCE [LARGE SCALE GENOMIC DNA]</scope>
</reference>
<name>A0ABP0XW45_9ROSI</name>
<keyword evidence="1" id="KW-0812">Transmembrane</keyword>
<keyword evidence="1" id="KW-0472">Membrane</keyword>
<keyword evidence="1" id="KW-1133">Transmembrane helix</keyword>
<keyword evidence="3" id="KW-1185">Reference proteome</keyword>
<evidence type="ECO:0000256" key="1">
    <source>
        <dbReference type="SAM" id="Phobius"/>
    </source>
</evidence>
<protein>
    <submittedName>
        <fullName evidence="2">Uncharacterized protein</fullName>
    </submittedName>
</protein>
<dbReference type="EMBL" id="OZ021744">
    <property type="protein sequence ID" value="CAK9311151.1"/>
    <property type="molecule type" value="Genomic_DNA"/>
</dbReference>
<evidence type="ECO:0000313" key="3">
    <source>
        <dbReference type="Proteomes" id="UP001642487"/>
    </source>
</evidence>
<feature type="transmembrane region" description="Helical" evidence="1">
    <location>
        <begin position="20"/>
        <end position="37"/>
    </location>
</feature>
<gene>
    <name evidence="2" type="ORF">CITCOLO1_LOCUS2801</name>
</gene>
<dbReference type="Proteomes" id="UP001642487">
    <property type="component" value="Chromosome 10"/>
</dbReference>
<sequence length="114" mass="13204">MQIHFFFFKFRIKKVFNFPFRTLITCISILPFLLSTHHTRYRRLSRRPLHSHQLAALHGPILKGENPSVFFSLVPPHTLAFVLVCRRRSPPIATVSQFPPHKAKLKVSEGCLVS</sequence>
<organism evidence="2 3">
    <name type="scientific">Citrullus colocynthis</name>
    <name type="common">colocynth</name>
    <dbReference type="NCBI Taxonomy" id="252529"/>
    <lineage>
        <taxon>Eukaryota</taxon>
        <taxon>Viridiplantae</taxon>
        <taxon>Streptophyta</taxon>
        <taxon>Embryophyta</taxon>
        <taxon>Tracheophyta</taxon>
        <taxon>Spermatophyta</taxon>
        <taxon>Magnoliopsida</taxon>
        <taxon>eudicotyledons</taxon>
        <taxon>Gunneridae</taxon>
        <taxon>Pentapetalae</taxon>
        <taxon>rosids</taxon>
        <taxon>fabids</taxon>
        <taxon>Cucurbitales</taxon>
        <taxon>Cucurbitaceae</taxon>
        <taxon>Benincaseae</taxon>
        <taxon>Citrullus</taxon>
    </lineage>
</organism>
<proteinExistence type="predicted"/>
<evidence type="ECO:0000313" key="2">
    <source>
        <dbReference type="EMBL" id="CAK9311151.1"/>
    </source>
</evidence>